<comment type="cofactor">
    <cofactor evidence="12">
        <name>Mg(2+)</name>
        <dbReference type="ChEBI" id="CHEBI:18420"/>
    </cofactor>
    <text evidence="12">Binds 2 Mg(2+) ion per subunit.</text>
</comment>
<evidence type="ECO:0000256" key="2">
    <source>
        <dbReference type="ARBA" id="ARBA00022490"/>
    </source>
</evidence>
<feature type="active site" evidence="12">
    <location>
        <position position="151"/>
    </location>
</feature>
<dbReference type="EC" id="3.1.21.10" evidence="12 13"/>
<keyword evidence="6 12" id="KW-0227">DNA damage</keyword>
<evidence type="ECO:0000256" key="3">
    <source>
        <dbReference type="ARBA" id="ARBA00022722"/>
    </source>
</evidence>
<evidence type="ECO:0000256" key="6">
    <source>
        <dbReference type="ARBA" id="ARBA00022763"/>
    </source>
</evidence>
<proteinExistence type="inferred from homology"/>
<dbReference type="GO" id="GO:0008821">
    <property type="term" value="F:crossover junction DNA endonuclease activity"/>
    <property type="evidence" value="ECO:0007669"/>
    <property type="project" value="UniProtKB-EC"/>
</dbReference>
<evidence type="ECO:0000313" key="14">
    <source>
        <dbReference type="EMBL" id="MDQ0444407.1"/>
    </source>
</evidence>
<comment type="caution">
    <text evidence="14">The sequence shown here is derived from an EMBL/GenBank/DDBJ whole genome shotgun (WGS) entry which is preliminary data.</text>
</comment>
<dbReference type="CDD" id="cd16962">
    <property type="entry name" value="RuvC"/>
    <property type="match status" value="1"/>
</dbReference>
<feature type="binding site" evidence="12">
    <location>
        <position position="151"/>
    </location>
    <ligand>
        <name>Mg(2+)</name>
        <dbReference type="ChEBI" id="CHEBI:18420"/>
        <label>1</label>
    </ligand>
</feature>
<accession>A0ABU0HQ11</accession>
<dbReference type="EMBL" id="JAUSVV010000012">
    <property type="protein sequence ID" value="MDQ0444407.1"/>
    <property type="molecule type" value="Genomic_DNA"/>
</dbReference>
<dbReference type="PANTHER" id="PTHR30194:SF3">
    <property type="entry name" value="CROSSOVER JUNCTION ENDODEOXYRIBONUCLEASE RUVC"/>
    <property type="match status" value="1"/>
</dbReference>
<evidence type="ECO:0000313" key="15">
    <source>
        <dbReference type="Proteomes" id="UP001236369"/>
    </source>
</evidence>
<dbReference type="NCBIfam" id="TIGR00228">
    <property type="entry name" value="ruvC"/>
    <property type="match status" value="1"/>
</dbReference>
<keyword evidence="4 12" id="KW-0479">Metal-binding</keyword>
<evidence type="ECO:0000256" key="13">
    <source>
        <dbReference type="NCBIfam" id="TIGR00228"/>
    </source>
</evidence>
<keyword evidence="15" id="KW-1185">Reference proteome</keyword>
<dbReference type="InterPro" id="IPR036397">
    <property type="entry name" value="RNaseH_sf"/>
</dbReference>
<dbReference type="PANTHER" id="PTHR30194">
    <property type="entry name" value="CROSSOVER JUNCTION ENDODEOXYRIBONUCLEASE RUVC"/>
    <property type="match status" value="1"/>
</dbReference>
<comment type="catalytic activity">
    <reaction evidence="12">
        <text>Endonucleolytic cleavage at a junction such as a reciprocal single-stranded crossover between two homologous DNA duplexes (Holliday junction).</text>
        <dbReference type="EC" id="3.1.21.10"/>
    </reaction>
</comment>
<dbReference type="RefSeq" id="WP_238250384.1">
    <property type="nucleotide sequence ID" value="NZ_BPQX01000042.1"/>
</dbReference>
<keyword evidence="11 12" id="KW-0234">DNA repair</keyword>
<dbReference type="Gene3D" id="3.30.420.10">
    <property type="entry name" value="Ribonuclease H-like superfamily/Ribonuclease H"/>
    <property type="match status" value="1"/>
</dbReference>
<keyword evidence="2 12" id="KW-0963">Cytoplasm</keyword>
<evidence type="ECO:0000256" key="9">
    <source>
        <dbReference type="ARBA" id="ARBA00023125"/>
    </source>
</evidence>
<keyword evidence="9 12" id="KW-0238">DNA-binding</keyword>
<evidence type="ECO:0000256" key="7">
    <source>
        <dbReference type="ARBA" id="ARBA00022801"/>
    </source>
</evidence>
<comment type="function">
    <text evidence="12">The RuvA-RuvB-RuvC complex processes Holliday junction (HJ) DNA during genetic recombination and DNA repair. Endonuclease that resolves HJ intermediates. Cleaves cruciform DNA by making single-stranded nicks across the HJ at symmetrical positions within the homologous arms, yielding a 5'-phosphate and a 3'-hydroxyl group; requires a central core of homology in the junction. The consensus cleavage sequence is 5'-(A/T)TT(C/G)-3'. Cleavage occurs on the 3'-side of the TT dinucleotide at the point of strand exchange. HJ branch migration catalyzed by RuvA-RuvB allows RuvC to scan DNA until it finds its consensus sequence, where it cleaves and resolves the cruciform DNA.</text>
</comment>
<dbReference type="HAMAP" id="MF_00034">
    <property type="entry name" value="RuvC"/>
    <property type="match status" value="1"/>
</dbReference>
<keyword evidence="8 12" id="KW-0460">Magnesium</keyword>
<dbReference type="InterPro" id="IPR012337">
    <property type="entry name" value="RNaseH-like_sf"/>
</dbReference>
<feature type="active site" evidence="12">
    <location>
        <position position="79"/>
    </location>
</feature>
<keyword evidence="7 12" id="KW-0378">Hydrolase</keyword>
<evidence type="ECO:0000256" key="4">
    <source>
        <dbReference type="ARBA" id="ARBA00022723"/>
    </source>
</evidence>
<evidence type="ECO:0000256" key="10">
    <source>
        <dbReference type="ARBA" id="ARBA00023172"/>
    </source>
</evidence>
<dbReference type="PROSITE" id="PS01321">
    <property type="entry name" value="RUVC"/>
    <property type="match status" value="1"/>
</dbReference>
<comment type="similarity">
    <text evidence="1 12">Belongs to the RuvC family.</text>
</comment>
<evidence type="ECO:0000256" key="8">
    <source>
        <dbReference type="ARBA" id="ARBA00022842"/>
    </source>
</evidence>
<evidence type="ECO:0000256" key="12">
    <source>
        <dbReference type="HAMAP-Rule" id="MF_00034"/>
    </source>
</evidence>
<dbReference type="PRINTS" id="PR00696">
    <property type="entry name" value="RSOLVASERUVC"/>
</dbReference>
<feature type="binding site" evidence="12">
    <location>
        <position position="79"/>
    </location>
    <ligand>
        <name>Mg(2+)</name>
        <dbReference type="ChEBI" id="CHEBI:18420"/>
        <label>2</label>
    </ligand>
</feature>
<dbReference type="InterPro" id="IPR002176">
    <property type="entry name" value="X-over_junc_endoDNase_RuvC"/>
</dbReference>
<protein>
    <recommendedName>
        <fullName evidence="12 13">Crossover junction endodeoxyribonuclease RuvC</fullName>
        <ecNumber evidence="12 13">3.1.21.10</ecNumber>
    </recommendedName>
    <alternativeName>
        <fullName evidence="12">Holliday junction nuclease RuvC</fullName>
    </alternativeName>
    <alternativeName>
        <fullName evidence="12">Holliday junction resolvase RuvC</fullName>
    </alternativeName>
</protein>
<feature type="active site" evidence="12">
    <location>
        <position position="19"/>
    </location>
</feature>
<evidence type="ECO:0000256" key="11">
    <source>
        <dbReference type="ARBA" id="ARBA00023204"/>
    </source>
</evidence>
<evidence type="ECO:0000256" key="5">
    <source>
        <dbReference type="ARBA" id="ARBA00022759"/>
    </source>
</evidence>
<dbReference type="InterPro" id="IPR020563">
    <property type="entry name" value="X-over_junc_endoDNase_Mg_BS"/>
</dbReference>
<comment type="subunit">
    <text evidence="12">Homodimer which binds Holliday junction (HJ) DNA. The HJ becomes 2-fold symmetrical on binding to RuvC with unstacked arms; it has a different conformation from HJ DNA in complex with RuvA. In the full resolvosome a probable DNA-RuvA(4)-RuvB(12)-RuvC(2) complex forms which resolves the HJ.</text>
</comment>
<dbReference type="Pfam" id="PF02075">
    <property type="entry name" value="RuvC"/>
    <property type="match status" value="1"/>
</dbReference>
<keyword evidence="5 12" id="KW-0255">Endonuclease</keyword>
<dbReference type="SUPFAM" id="SSF53098">
    <property type="entry name" value="Ribonuclease H-like"/>
    <property type="match status" value="1"/>
</dbReference>
<organism evidence="14 15">
    <name type="scientific">Methylobacterium persicinum</name>
    <dbReference type="NCBI Taxonomy" id="374426"/>
    <lineage>
        <taxon>Bacteria</taxon>
        <taxon>Pseudomonadati</taxon>
        <taxon>Pseudomonadota</taxon>
        <taxon>Alphaproteobacteria</taxon>
        <taxon>Hyphomicrobiales</taxon>
        <taxon>Methylobacteriaceae</taxon>
        <taxon>Methylobacterium</taxon>
    </lineage>
</organism>
<keyword evidence="10 12" id="KW-0233">DNA recombination</keyword>
<reference evidence="14 15" key="1">
    <citation type="submission" date="2023-07" db="EMBL/GenBank/DDBJ databases">
        <title>Genomic Encyclopedia of Type Strains, Phase IV (KMG-IV): sequencing the most valuable type-strain genomes for metagenomic binning, comparative biology and taxonomic classification.</title>
        <authorList>
            <person name="Goeker M."/>
        </authorList>
    </citation>
    <scope>NUCLEOTIDE SEQUENCE [LARGE SCALE GENOMIC DNA]</scope>
    <source>
        <strain evidence="14 15">DSM 19562</strain>
    </source>
</reference>
<gene>
    <name evidence="12" type="primary">ruvC</name>
    <name evidence="14" type="ORF">QO016_003918</name>
</gene>
<dbReference type="Proteomes" id="UP001236369">
    <property type="component" value="Unassembled WGS sequence"/>
</dbReference>
<feature type="binding site" evidence="12">
    <location>
        <position position="19"/>
    </location>
    <ligand>
        <name>Mg(2+)</name>
        <dbReference type="ChEBI" id="CHEBI:18420"/>
        <label>1</label>
    </ligand>
</feature>
<name>A0ABU0HQ11_9HYPH</name>
<sequence>MTAAKTSGPNAPVRILGIDPGLRRTGWGLITARGTSLTYHDCGVVTSDGELPLALRLRELFEGLSRICEALQPDEVAVEETFVNKDAQATLKLGHARAVALLVPALAGVPVFEYAANLIKKTVAGSGHADKAQIQAMVRFLLPKAEFRIADAADALAIAVTHSSHRDAHALRARHSPGRAARNLSGVAQAGQSLEGKGYSAAAAARIEAALAKSR</sequence>
<comment type="subcellular location">
    <subcellularLocation>
        <location evidence="12">Cytoplasm</location>
    </subcellularLocation>
</comment>
<evidence type="ECO:0000256" key="1">
    <source>
        <dbReference type="ARBA" id="ARBA00009518"/>
    </source>
</evidence>
<keyword evidence="3 12" id="KW-0540">Nuclease</keyword>